<keyword evidence="3" id="KW-0808">Transferase</keyword>
<dbReference type="PROSITE" id="PS00108">
    <property type="entry name" value="PROTEIN_KINASE_ST"/>
    <property type="match status" value="1"/>
</dbReference>
<keyword evidence="10" id="KW-0732">Signal</keyword>
<proteinExistence type="predicted"/>
<dbReference type="PANTHER" id="PTHR13902">
    <property type="entry name" value="SERINE/THREONINE-PROTEIN KINASE WNK WITH NO LYSINE -RELATED"/>
    <property type="match status" value="1"/>
</dbReference>
<keyword evidence="13" id="KW-1185">Reference proteome</keyword>
<dbReference type="AlphaFoldDB" id="A0A4S8JDA6"/>
<feature type="signal peptide" evidence="10">
    <location>
        <begin position="1"/>
        <end position="26"/>
    </location>
</feature>
<protein>
    <recommendedName>
        <fullName evidence="1">non-specific serine/threonine protein kinase</fullName>
        <ecNumber evidence="1">2.7.11.1</ecNumber>
    </recommendedName>
</protein>
<dbReference type="GO" id="GO:0004674">
    <property type="term" value="F:protein serine/threonine kinase activity"/>
    <property type="evidence" value="ECO:0007669"/>
    <property type="project" value="UniProtKB-KW"/>
</dbReference>
<evidence type="ECO:0000256" key="9">
    <source>
        <dbReference type="SAM" id="MobiDB-lite"/>
    </source>
</evidence>
<dbReference type="EMBL" id="PYDT01000005">
    <property type="protein sequence ID" value="THU59750.1"/>
    <property type="molecule type" value="Genomic_DNA"/>
</dbReference>
<keyword evidence="4" id="KW-0547">Nucleotide-binding</keyword>
<accession>A0A4S8JDA6</accession>
<evidence type="ECO:0000256" key="8">
    <source>
        <dbReference type="ARBA" id="ARBA00048679"/>
    </source>
</evidence>
<dbReference type="FunFam" id="1.10.510.10:FF:000046">
    <property type="entry name" value="probable serine/threonine-protein kinase WNK9"/>
    <property type="match status" value="1"/>
</dbReference>
<dbReference type="InterPro" id="IPR008271">
    <property type="entry name" value="Ser/Thr_kinase_AS"/>
</dbReference>
<evidence type="ECO:0000256" key="5">
    <source>
        <dbReference type="ARBA" id="ARBA00022777"/>
    </source>
</evidence>
<evidence type="ECO:0000256" key="10">
    <source>
        <dbReference type="SAM" id="SignalP"/>
    </source>
</evidence>
<evidence type="ECO:0000256" key="3">
    <source>
        <dbReference type="ARBA" id="ARBA00022679"/>
    </source>
</evidence>
<evidence type="ECO:0000256" key="1">
    <source>
        <dbReference type="ARBA" id="ARBA00012513"/>
    </source>
</evidence>
<organism evidence="12 13">
    <name type="scientific">Musa balbisiana</name>
    <name type="common">Banana</name>
    <dbReference type="NCBI Taxonomy" id="52838"/>
    <lineage>
        <taxon>Eukaryota</taxon>
        <taxon>Viridiplantae</taxon>
        <taxon>Streptophyta</taxon>
        <taxon>Embryophyta</taxon>
        <taxon>Tracheophyta</taxon>
        <taxon>Spermatophyta</taxon>
        <taxon>Magnoliopsida</taxon>
        <taxon>Liliopsida</taxon>
        <taxon>Zingiberales</taxon>
        <taxon>Musaceae</taxon>
        <taxon>Musa</taxon>
    </lineage>
</organism>
<dbReference type="SMART" id="SM00220">
    <property type="entry name" value="S_TKc"/>
    <property type="match status" value="1"/>
</dbReference>
<keyword evidence="2" id="KW-0723">Serine/threonine-protein kinase</keyword>
<feature type="chain" id="PRO_5020301290" description="non-specific serine/threonine protein kinase" evidence="10">
    <location>
        <begin position="27"/>
        <end position="732"/>
    </location>
</feature>
<dbReference type="Gene3D" id="3.10.20.90">
    <property type="entry name" value="Phosphatidylinositol 3-kinase Catalytic Subunit, Chain A, domain 1"/>
    <property type="match status" value="1"/>
</dbReference>
<comment type="catalytic activity">
    <reaction evidence="8">
        <text>L-seryl-[protein] + ATP = O-phospho-L-seryl-[protein] + ADP + H(+)</text>
        <dbReference type="Rhea" id="RHEA:17989"/>
        <dbReference type="Rhea" id="RHEA-COMP:9863"/>
        <dbReference type="Rhea" id="RHEA-COMP:11604"/>
        <dbReference type="ChEBI" id="CHEBI:15378"/>
        <dbReference type="ChEBI" id="CHEBI:29999"/>
        <dbReference type="ChEBI" id="CHEBI:30616"/>
        <dbReference type="ChEBI" id="CHEBI:83421"/>
        <dbReference type="ChEBI" id="CHEBI:456216"/>
        <dbReference type="EC" id="2.7.11.1"/>
    </reaction>
</comment>
<dbReference type="EC" id="2.7.11.1" evidence="1"/>
<reference evidence="12 13" key="1">
    <citation type="journal article" date="2019" name="Nat. Plants">
        <title>Genome sequencing of Musa balbisiana reveals subgenome evolution and function divergence in polyploid bananas.</title>
        <authorList>
            <person name="Yao X."/>
        </authorList>
    </citation>
    <scope>NUCLEOTIDE SEQUENCE [LARGE SCALE GENOMIC DNA]</scope>
    <source>
        <strain evidence="13">cv. DH-PKW</strain>
        <tissue evidence="12">Leaves</tissue>
    </source>
</reference>
<dbReference type="InterPro" id="IPR000719">
    <property type="entry name" value="Prot_kinase_dom"/>
</dbReference>
<evidence type="ECO:0000256" key="2">
    <source>
        <dbReference type="ARBA" id="ARBA00022527"/>
    </source>
</evidence>
<dbReference type="PROSITE" id="PS50011">
    <property type="entry name" value="PROTEIN_KINASE_DOM"/>
    <property type="match status" value="1"/>
</dbReference>
<dbReference type="InterPro" id="IPR011009">
    <property type="entry name" value="Kinase-like_dom_sf"/>
</dbReference>
<dbReference type="Pfam" id="PF00069">
    <property type="entry name" value="Pkinase"/>
    <property type="match status" value="1"/>
</dbReference>
<dbReference type="STRING" id="52838.A0A4S8JDA6"/>
<evidence type="ECO:0000313" key="13">
    <source>
        <dbReference type="Proteomes" id="UP000317650"/>
    </source>
</evidence>
<dbReference type="GO" id="GO:0005524">
    <property type="term" value="F:ATP binding"/>
    <property type="evidence" value="ECO:0007669"/>
    <property type="project" value="UniProtKB-KW"/>
</dbReference>
<evidence type="ECO:0000313" key="12">
    <source>
        <dbReference type="EMBL" id="THU59750.1"/>
    </source>
</evidence>
<evidence type="ECO:0000256" key="4">
    <source>
        <dbReference type="ARBA" id="ARBA00022741"/>
    </source>
</evidence>
<keyword evidence="5" id="KW-0418">Kinase</keyword>
<dbReference type="Proteomes" id="UP000317650">
    <property type="component" value="Chromosome 7"/>
</dbReference>
<evidence type="ECO:0000259" key="11">
    <source>
        <dbReference type="PROSITE" id="PS50011"/>
    </source>
</evidence>
<keyword evidence="6" id="KW-0067">ATP-binding</keyword>
<feature type="domain" description="Protein kinase" evidence="11">
    <location>
        <begin position="156"/>
        <end position="412"/>
    </location>
</feature>
<comment type="catalytic activity">
    <reaction evidence="7">
        <text>L-threonyl-[protein] + ATP = O-phospho-L-threonyl-[protein] + ADP + H(+)</text>
        <dbReference type="Rhea" id="RHEA:46608"/>
        <dbReference type="Rhea" id="RHEA-COMP:11060"/>
        <dbReference type="Rhea" id="RHEA-COMP:11605"/>
        <dbReference type="ChEBI" id="CHEBI:15378"/>
        <dbReference type="ChEBI" id="CHEBI:30013"/>
        <dbReference type="ChEBI" id="CHEBI:30616"/>
        <dbReference type="ChEBI" id="CHEBI:61977"/>
        <dbReference type="ChEBI" id="CHEBI:456216"/>
        <dbReference type="EC" id="2.7.11.1"/>
    </reaction>
</comment>
<feature type="region of interest" description="Disordered" evidence="9">
    <location>
        <begin position="704"/>
        <end position="732"/>
    </location>
</feature>
<gene>
    <name evidence="12" type="ORF">C4D60_Mb07t05360</name>
</gene>
<dbReference type="Gene3D" id="1.10.510.10">
    <property type="entry name" value="Transferase(Phosphotransferase) domain 1"/>
    <property type="match status" value="1"/>
</dbReference>
<comment type="caution">
    <text evidence="12">The sequence shown here is derived from an EMBL/GenBank/DDBJ whole genome shotgun (WGS) entry which is preliminary data.</text>
</comment>
<dbReference type="SUPFAM" id="SSF56112">
    <property type="entry name" value="Protein kinase-like (PK-like)"/>
    <property type="match status" value="1"/>
</dbReference>
<name>A0A4S8JDA6_MUSBA</name>
<dbReference type="FunFam" id="3.30.200.20:FF:000075">
    <property type="entry name" value="Probable serine/threonine-protein kinase WNK1"/>
    <property type="match status" value="1"/>
</dbReference>
<dbReference type="InterPro" id="IPR050588">
    <property type="entry name" value="WNK_Ser-Thr_kinase"/>
</dbReference>
<dbReference type="Gene3D" id="3.30.200.20">
    <property type="entry name" value="Phosphorylase Kinase, domain 1"/>
    <property type="match status" value="1"/>
</dbReference>
<evidence type="ECO:0000256" key="6">
    <source>
        <dbReference type="ARBA" id="ARBA00022840"/>
    </source>
</evidence>
<sequence>MIGSGACLHSLRAAAVALMAFNIMLSVDDDAGLLRLPLFLVFPYENHRRTLRCNATIFRQTVVARHDRDTAPESRRQVFRRVPWLRGDRSHRSLWTFRSVSTGGGAANDDTHVLPRGETSDKRFFFFLRVIHTDAHANRVPSITMSPHTLLFHLQWQFDEVLGRGAMKTVYKAFDELNGTEVAWNQAKLCSMLRSPEALQRMYSEVHLLSSLHHESIIRFHASWIDVENRTFNFITEMFASGTLREYRRRYPHVNIGAIKSWARQILHGLAYLHRHDPPVIHRDIKCDNILINGHLGQVKIGDFGLAAILRGSQHTVIGTPEFMAPELYEEEYNELVDIYSFGMCVLEMLTSEYPYSECFNPAQIYKKVTSGRLPDAFYRIQDPEAKRFVGRCLEDVSKRPSAEELLLDPFLALHDHTVPADAVNGIRSQDQDGLHSMEFHDANSTVWRTDMTITGKMNPEDETIFLRVQIADAEGHVRNIHFPFDIVCDTPIDVANEMVKELEITDREPSEIAEMIAQEITALVPDWKATSAPNSVYHVYNYEDDAEDGCNHPFYNLSSSASSQGSVFGTGHCLGMLDQQQHPHQEEWFQGDPHSDEDAVSYTQSGRYSAMNYSSRDQQESKVSFHGSHKSTKLGEDAALADEFCKQCNILPERSRKPVGGQRLTRNRSMVDMRSQLLHRNLVEQLKKRLFKTVGAVENIGFQTPCDGPHKPSSSSPADRRKQRAIRPCMN</sequence>
<evidence type="ECO:0000256" key="7">
    <source>
        <dbReference type="ARBA" id="ARBA00047899"/>
    </source>
</evidence>